<dbReference type="InterPro" id="IPR014748">
    <property type="entry name" value="Enoyl-CoA_hydra_C"/>
</dbReference>
<comment type="pathway">
    <text evidence="1">Lipid metabolism; fatty acid beta-oxidation.</text>
</comment>
<evidence type="ECO:0000256" key="3">
    <source>
        <dbReference type="ARBA" id="ARBA00022832"/>
    </source>
</evidence>
<evidence type="ECO:0000313" key="7">
    <source>
        <dbReference type="Proteomes" id="UP001142153"/>
    </source>
</evidence>
<evidence type="ECO:0000256" key="1">
    <source>
        <dbReference type="ARBA" id="ARBA00005005"/>
    </source>
</evidence>
<evidence type="ECO:0000256" key="5">
    <source>
        <dbReference type="ARBA" id="ARBA00023235"/>
    </source>
</evidence>
<keyword evidence="5" id="KW-0413">Isomerase</keyword>
<dbReference type="InterPro" id="IPR045002">
    <property type="entry name" value="Ech1-like"/>
</dbReference>
<dbReference type="Gene3D" id="3.90.226.10">
    <property type="entry name" value="2-enoyl-CoA Hydratase, Chain A, domain 1"/>
    <property type="match status" value="1"/>
</dbReference>
<protein>
    <submittedName>
        <fullName evidence="6">Enoyl-CoA hydratase-related protein</fullName>
    </submittedName>
</protein>
<evidence type="ECO:0000256" key="2">
    <source>
        <dbReference type="ARBA" id="ARBA00005254"/>
    </source>
</evidence>
<dbReference type="PANTHER" id="PTHR43149:SF1">
    <property type="entry name" value="DELTA(3,5)-DELTA(2,4)-DIENOYL-COA ISOMERASE, MITOCHONDRIAL"/>
    <property type="match status" value="1"/>
</dbReference>
<comment type="similarity">
    <text evidence="2">Belongs to the enoyl-CoA hydratase/isomerase family.</text>
</comment>
<dbReference type="EMBL" id="JAPZPY010000001">
    <property type="protein sequence ID" value="MCZ8377347.1"/>
    <property type="molecule type" value="Genomic_DNA"/>
</dbReference>
<dbReference type="PANTHER" id="PTHR43149">
    <property type="entry name" value="ENOYL-COA HYDRATASE"/>
    <property type="match status" value="1"/>
</dbReference>
<gene>
    <name evidence="6" type="ORF">O6P37_00580</name>
</gene>
<dbReference type="RefSeq" id="WP_269892259.1">
    <property type="nucleotide sequence ID" value="NZ_JAPZPY010000001.1"/>
</dbReference>
<sequence>MTCFDVRFEGEVAHLRLNRPEQRNSLIPSFWAELRTLVQDIDRNARARVIVISSTGKHFCAGLDLGVFDTGMFRAGGEGDEPGRKRALLYEGIRSLPETFLALQRARVPVITAIQGGCIGAAVSLAAASDLRYATRDAFFLLQEINIAITPDVGQLHWLSKVMPDGLVREMAFRGARLAAERAEQVGFVNEVFDDHETMIAAVSEIASEVAAKSPLPMWGSKHVINHAREHSVEDGIDLVALWQSGMYHPDDTKESLRARQEGRTAIYENLRPAP</sequence>
<reference evidence="6" key="1">
    <citation type="submission" date="2022-12" db="EMBL/GenBank/DDBJ databases">
        <authorList>
            <person name="Deng Y."/>
            <person name="Zhang Y.-Q."/>
        </authorList>
    </citation>
    <scope>NUCLEOTIDE SEQUENCE</scope>
    <source>
        <strain evidence="6">CPCC 205372</strain>
    </source>
</reference>
<dbReference type="InterPro" id="IPR029045">
    <property type="entry name" value="ClpP/crotonase-like_dom_sf"/>
</dbReference>
<keyword evidence="3" id="KW-0276">Fatty acid metabolism</keyword>
<keyword evidence="7" id="KW-1185">Reference proteome</keyword>
<dbReference type="Proteomes" id="UP001142153">
    <property type="component" value="Unassembled WGS sequence"/>
</dbReference>
<dbReference type="CDD" id="cd06558">
    <property type="entry name" value="crotonase-like"/>
    <property type="match status" value="1"/>
</dbReference>
<dbReference type="SUPFAM" id="SSF52096">
    <property type="entry name" value="ClpP/crotonase"/>
    <property type="match status" value="1"/>
</dbReference>
<proteinExistence type="inferred from homology"/>
<keyword evidence="4" id="KW-0443">Lipid metabolism</keyword>
<organism evidence="6 7">
    <name type="scientific">Mycobacterium hippophais</name>
    <dbReference type="NCBI Taxonomy" id="3016340"/>
    <lineage>
        <taxon>Bacteria</taxon>
        <taxon>Bacillati</taxon>
        <taxon>Actinomycetota</taxon>
        <taxon>Actinomycetes</taxon>
        <taxon>Mycobacteriales</taxon>
        <taxon>Mycobacteriaceae</taxon>
        <taxon>Mycobacterium</taxon>
    </lineage>
</organism>
<evidence type="ECO:0000256" key="4">
    <source>
        <dbReference type="ARBA" id="ARBA00023098"/>
    </source>
</evidence>
<dbReference type="Pfam" id="PF00378">
    <property type="entry name" value="ECH_1"/>
    <property type="match status" value="1"/>
</dbReference>
<evidence type="ECO:0000313" key="6">
    <source>
        <dbReference type="EMBL" id="MCZ8377347.1"/>
    </source>
</evidence>
<accession>A0ABT4PLA4</accession>
<name>A0ABT4PLA4_9MYCO</name>
<dbReference type="Gene3D" id="1.10.12.10">
    <property type="entry name" value="Lyase 2-enoyl-coa Hydratase, Chain A, domain 2"/>
    <property type="match status" value="1"/>
</dbReference>
<dbReference type="InterPro" id="IPR001753">
    <property type="entry name" value="Enoyl-CoA_hydra/iso"/>
</dbReference>
<comment type="caution">
    <text evidence="6">The sequence shown here is derived from an EMBL/GenBank/DDBJ whole genome shotgun (WGS) entry which is preliminary data.</text>
</comment>